<dbReference type="EMBL" id="WBMO01000001">
    <property type="protein sequence ID" value="MDV2477152.1"/>
    <property type="molecule type" value="Genomic_DNA"/>
</dbReference>
<sequence length="199" mass="22859">MRLALQSNCDQTKPDQAHQWLCVDLPFGQDQSFTPDHKLLPEWSQRIDDAGYRHVDQIRALANEDGFIHVDQLPQQRKRFRPPYRGQQHYLNHGVWVGMDEPDPEPFSVPDPAVHTPHEQAAMAERMYYTGVLKRAEPEPDKASVSRAPFNPSDHTVASVNTYLEWGAANDSERSRVLAAEMLGKKRQQILRNPKWKGL</sequence>
<comment type="caution">
    <text evidence="2">The sequence shown here is derived from an EMBL/GenBank/DDBJ whole genome shotgun (WGS) entry which is preliminary data.</text>
</comment>
<organism evidence="2 3">
    <name type="scientific">Rhodococcus zopfii</name>
    <dbReference type="NCBI Taxonomy" id="43772"/>
    <lineage>
        <taxon>Bacteria</taxon>
        <taxon>Bacillati</taxon>
        <taxon>Actinomycetota</taxon>
        <taxon>Actinomycetes</taxon>
        <taxon>Mycobacteriales</taxon>
        <taxon>Nocardiaceae</taxon>
        <taxon>Rhodococcus</taxon>
    </lineage>
</organism>
<proteinExistence type="predicted"/>
<gene>
    <name evidence="1" type="ORF">F8M49_20750</name>
    <name evidence="2" type="ORF">F8M49_21985</name>
</gene>
<evidence type="ECO:0000313" key="1">
    <source>
        <dbReference type="EMBL" id="MDV2477152.1"/>
    </source>
</evidence>
<dbReference type="Pfam" id="PF10910">
    <property type="entry name" value="Phage_gene29"/>
    <property type="match status" value="1"/>
</dbReference>
<dbReference type="EMBL" id="WBMO01000004">
    <property type="protein sequence ID" value="MDV2477376.1"/>
    <property type="molecule type" value="Genomic_DNA"/>
</dbReference>
<dbReference type="Proteomes" id="UP001275440">
    <property type="component" value="Unassembled WGS sequence"/>
</dbReference>
<evidence type="ECO:0000313" key="3">
    <source>
        <dbReference type="Proteomes" id="UP001275440"/>
    </source>
</evidence>
<protein>
    <submittedName>
        <fullName evidence="2">DUF2744 domain-containing protein</fullName>
    </submittedName>
</protein>
<reference evidence="2 3" key="1">
    <citation type="submission" date="2019-10" db="EMBL/GenBank/DDBJ databases">
        <title>Draft Genome Assembly of Rhodococcus zopfii DSM44189.</title>
        <authorList>
            <person name="Sutton J.M."/>
            <person name="Akob D.M."/>
            <person name="Bushman T.J."/>
        </authorList>
    </citation>
    <scope>NUCLEOTIDE SEQUENCE [LARGE SCALE GENOMIC DNA]</scope>
    <source>
        <strain evidence="2 3">DSM 44189</strain>
    </source>
</reference>
<accession>A0ABU3WTN6</accession>
<evidence type="ECO:0000313" key="2">
    <source>
        <dbReference type="EMBL" id="MDV2477376.1"/>
    </source>
</evidence>
<name>A0ABU3WTN6_9NOCA</name>
<keyword evidence="3" id="KW-1185">Reference proteome</keyword>
<dbReference type="InterPro" id="IPR021226">
    <property type="entry name" value="Phage_gene29"/>
</dbReference>